<dbReference type="OrthoDB" id="10046039at2759"/>
<sequence>WLSTLDLHMSELEEERLIKLHRDYIQALMKNIEERFKEIPLLEHFSIFNPLQIPDRASTEFQDYGSTEILALRTKFLSESDSQEVLAEYGKFKYDLIKWKAHLQSLKESGTDPLA</sequence>
<reference evidence="1" key="1">
    <citation type="submission" date="2022-03" db="EMBL/GenBank/DDBJ databases">
        <authorList>
            <person name="Martin C."/>
        </authorList>
    </citation>
    <scope>NUCLEOTIDE SEQUENCE</scope>
</reference>
<feature type="non-terminal residue" evidence="1">
    <location>
        <position position="115"/>
    </location>
</feature>
<accession>A0A8S4PEP9</accession>
<evidence type="ECO:0000313" key="2">
    <source>
        <dbReference type="Proteomes" id="UP000749559"/>
    </source>
</evidence>
<gene>
    <name evidence="1" type="ORF">OFUS_LOCUS16546</name>
</gene>
<protein>
    <submittedName>
        <fullName evidence="1">Uncharacterized protein</fullName>
    </submittedName>
</protein>
<keyword evidence="2" id="KW-1185">Reference proteome</keyword>
<proteinExistence type="predicted"/>
<dbReference type="EMBL" id="CAIIXF020000008">
    <property type="protein sequence ID" value="CAH1791469.1"/>
    <property type="molecule type" value="Genomic_DNA"/>
</dbReference>
<dbReference type="AlphaFoldDB" id="A0A8S4PEP9"/>
<dbReference type="Proteomes" id="UP000749559">
    <property type="component" value="Unassembled WGS sequence"/>
</dbReference>
<organism evidence="1 2">
    <name type="scientific">Owenia fusiformis</name>
    <name type="common">Polychaete worm</name>
    <dbReference type="NCBI Taxonomy" id="6347"/>
    <lineage>
        <taxon>Eukaryota</taxon>
        <taxon>Metazoa</taxon>
        <taxon>Spiralia</taxon>
        <taxon>Lophotrochozoa</taxon>
        <taxon>Annelida</taxon>
        <taxon>Polychaeta</taxon>
        <taxon>Sedentaria</taxon>
        <taxon>Canalipalpata</taxon>
        <taxon>Sabellida</taxon>
        <taxon>Oweniida</taxon>
        <taxon>Oweniidae</taxon>
        <taxon>Owenia</taxon>
    </lineage>
</organism>
<feature type="non-terminal residue" evidence="1">
    <location>
        <position position="1"/>
    </location>
</feature>
<name>A0A8S4PEP9_OWEFU</name>
<comment type="caution">
    <text evidence="1">The sequence shown here is derived from an EMBL/GenBank/DDBJ whole genome shotgun (WGS) entry which is preliminary data.</text>
</comment>
<evidence type="ECO:0000313" key="1">
    <source>
        <dbReference type="EMBL" id="CAH1791469.1"/>
    </source>
</evidence>